<dbReference type="SMART" id="SM00409">
    <property type="entry name" value="IG"/>
    <property type="match status" value="1"/>
</dbReference>
<feature type="signal peptide" evidence="3">
    <location>
        <begin position="1"/>
        <end position="25"/>
    </location>
</feature>
<keyword evidence="2" id="KW-1133">Transmembrane helix</keyword>
<keyword evidence="3" id="KW-0732">Signal</keyword>
<dbReference type="Gene3D" id="2.60.40.10">
    <property type="entry name" value="Immunoglobulins"/>
    <property type="match status" value="1"/>
</dbReference>
<keyword evidence="2" id="KW-0812">Transmembrane</keyword>
<dbReference type="PANTHER" id="PTHR45889:SF8">
    <property type="entry name" value="IG-LIKE DOMAIN-CONTAINING PROTEIN"/>
    <property type="match status" value="1"/>
</dbReference>
<dbReference type="CDD" id="cd00096">
    <property type="entry name" value="Ig"/>
    <property type="match status" value="1"/>
</dbReference>
<evidence type="ECO:0000313" key="6">
    <source>
        <dbReference type="Proteomes" id="UP000503349"/>
    </source>
</evidence>
<evidence type="ECO:0000313" key="5">
    <source>
        <dbReference type="EMBL" id="KAF3694764.1"/>
    </source>
</evidence>
<organism evidence="5 6">
    <name type="scientific">Channa argus</name>
    <name type="common">Northern snakehead</name>
    <name type="synonym">Ophicephalus argus</name>
    <dbReference type="NCBI Taxonomy" id="215402"/>
    <lineage>
        <taxon>Eukaryota</taxon>
        <taxon>Metazoa</taxon>
        <taxon>Chordata</taxon>
        <taxon>Craniata</taxon>
        <taxon>Vertebrata</taxon>
        <taxon>Euteleostomi</taxon>
        <taxon>Actinopterygii</taxon>
        <taxon>Neopterygii</taxon>
        <taxon>Teleostei</taxon>
        <taxon>Neoteleostei</taxon>
        <taxon>Acanthomorphata</taxon>
        <taxon>Anabantaria</taxon>
        <taxon>Anabantiformes</taxon>
        <taxon>Channoidei</taxon>
        <taxon>Channidae</taxon>
        <taxon>Channa</taxon>
    </lineage>
</organism>
<dbReference type="InterPro" id="IPR013783">
    <property type="entry name" value="Ig-like_fold"/>
</dbReference>
<evidence type="ECO:0000259" key="4">
    <source>
        <dbReference type="PROSITE" id="PS50835"/>
    </source>
</evidence>
<keyword evidence="2" id="KW-0472">Membrane</keyword>
<dbReference type="Proteomes" id="UP000503349">
    <property type="component" value="Chromosome 10"/>
</dbReference>
<feature type="domain" description="Ig-like" evidence="4">
    <location>
        <begin position="26"/>
        <end position="121"/>
    </location>
</feature>
<keyword evidence="1" id="KW-0393">Immunoglobulin domain</keyword>
<feature type="chain" id="PRO_5026048549" description="Ig-like domain-containing protein" evidence="3">
    <location>
        <begin position="26"/>
        <end position="218"/>
    </location>
</feature>
<reference evidence="5 6" key="1">
    <citation type="submission" date="2019-02" db="EMBL/GenBank/DDBJ databases">
        <title>Opniocepnalus argus genome.</title>
        <authorList>
            <person name="Zhou C."/>
            <person name="Xiao S."/>
        </authorList>
    </citation>
    <scope>NUCLEOTIDE SEQUENCE [LARGE SCALE GENOMIC DNA]</scope>
    <source>
        <strain evidence="5">OARG1902GOOAL</strain>
        <tissue evidence="5">Muscle</tissue>
    </source>
</reference>
<protein>
    <recommendedName>
        <fullName evidence="4">Ig-like domain-containing protein</fullName>
    </recommendedName>
</protein>
<dbReference type="InterPro" id="IPR003599">
    <property type="entry name" value="Ig_sub"/>
</dbReference>
<dbReference type="EMBL" id="CM015721">
    <property type="protein sequence ID" value="KAF3694764.1"/>
    <property type="molecule type" value="Genomic_DNA"/>
</dbReference>
<dbReference type="Pfam" id="PF00047">
    <property type="entry name" value="ig"/>
    <property type="match status" value="1"/>
</dbReference>
<feature type="transmembrane region" description="Helical" evidence="2">
    <location>
        <begin position="137"/>
        <end position="161"/>
    </location>
</feature>
<keyword evidence="6" id="KW-1185">Reference proteome</keyword>
<dbReference type="PROSITE" id="PS50835">
    <property type="entry name" value="IG_LIKE"/>
    <property type="match status" value="1"/>
</dbReference>
<gene>
    <name evidence="5" type="ORF">EXN66_Car010440</name>
</gene>
<dbReference type="InterPro" id="IPR003598">
    <property type="entry name" value="Ig_sub2"/>
</dbReference>
<evidence type="ECO:0000256" key="1">
    <source>
        <dbReference type="ARBA" id="ARBA00023319"/>
    </source>
</evidence>
<dbReference type="InterPro" id="IPR036179">
    <property type="entry name" value="Ig-like_dom_sf"/>
</dbReference>
<evidence type="ECO:0000256" key="3">
    <source>
        <dbReference type="SAM" id="SignalP"/>
    </source>
</evidence>
<reference evidence="6" key="2">
    <citation type="submission" date="2019-02" db="EMBL/GenBank/DDBJ databases">
        <title>Opniocepnalus argus Var Kimnra genome.</title>
        <authorList>
            <person name="Zhou C."/>
            <person name="Xiao S."/>
        </authorList>
    </citation>
    <scope>NUCLEOTIDE SEQUENCE [LARGE SCALE GENOMIC DNA]</scope>
</reference>
<dbReference type="InterPro" id="IPR013151">
    <property type="entry name" value="Immunoglobulin_dom"/>
</dbReference>
<dbReference type="SUPFAM" id="SSF48726">
    <property type="entry name" value="Immunoglobulin"/>
    <property type="match status" value="1"/>
</dbReference>
<dbReference type="AlphaFoldDB" id="A0A6G1PX98"/>
<name>A0A6G1PX98_CHAAH</name>
<proteinExistence type="predicted"/>
<evidence type="ECO:0000256" key="2">
    <source>
        <dbReference type="SAM" id="Phobius"/>
    </source>
</evidence>
<dbReference type="InterPro" id="IPR007110">
    <property type="entry name" value="Ig-like_dom"/>
</dbReference>
<accession>A0A6G1PX98</accession>
<dbReference type="SMART" id="SM00408">
    <property type="entry name" value="IGc2"/>
    <property type="match status" value="1"/>
</dbReference>
<dbReference type="PANTHER" id="PTHR45889">
    <property type="entry name" value="IG-LIKE DOMAIN-CONTAINING PROTEIN"/>
    <property type="match status" value="1"/>
</dbReference>
<sequence length="218" mass="24423">MGNMFGQEQAALLSIQLLVMCHVHADNAVEDHKNTLVSRGDSATLTCNISVKNVTQIRWRKGSSVYVHSASENRTSDNFTSHRIRISVDLPITLNISNAQHEDAGLYQCHITDISGPNTISWNLTVSEKPKGIDPSWYFLYMLTPVVGFLLCVFISSVCICRKLSTRTPNQDSVQTHFHTEPVGEVVLSQPIGVMDHGTNHNHRRQYMERLNSIYGLS</sequence>